<keyword evidence="4 6" id="KW-1133">Transmembrane helix</keyword>
<dbReference type="Proteomes" id="UP001174932">
    <property type="component" value="Unassembled WGS sequence"/>
</dbReference>
<keyword evidence="8" id="KW-1185">Reference proteome</keyword>
<feature type="transmembrane region" description="Helical" evidence="6">
    <location>
        <begin position="36"/>
        <end position="55"/>
    </location>
</feature>
<feature type="transmembrane region" description="Helical" evidence="6">
    <location>
        <begin position="124"/>
        <end position="146"/>
    </location>
</feature>
<evidence type="ECO:0000256" key="6">
    <source>
        <dbReference type="SAM" id="Phobius"/>
    </source>
</evidence>
<evidence type="ECO:0000256" key="2">
    <source>
        <dbReference type="ARBA" id="ARBA00022475"/>
    </source>
</evidence>
<protein>
    <submittedName>
        <fullName evidence="7">YitT family protein</fullName>
    </submittedName>
</protein>
<dbReference type="InterPro" id="IPR051461">
    <property type="entry name" value="UPF0750_membrane"/>
</dbReference>
<evidence type="ECO:0000313" key="7">
    <source>
        <dbReference type="EMBL" id="MDO6964596.1"/>
    </source>
</evidence>
<gene>
    <name evidence="7" type="ORF">Q4481_11570</name>
</gene>
<dbReference type="InterPro" id="IPR003740">
    <property type="entry name" value="YitT"/>
</dbReference>
<reference evidence="7" key="1">
    <citation type="journal article" date="2015" name="Int. J. Syst. Evol. Microbiol.">
        <title>Rhizobium alvei sp. nov., isolated from a freshwater river.</title>
        <authorList>
            <person name="Sheu S.Y."/>
            <person name="Huang H.W."/>
            <person name="Young C.C."/>
            <person name="Chen W.M."/>
        </authorList>
    </citation>
    <scope>NUCLEOTIDE SEQUENCE</scope>
    <source>
        <strain evidence="7">TNR-22</strain>
    </source>
</reference>
<evidence type="ECO:0000313" key="8">
    <source>
        <dbReference type="Proteomes" id="UP001174932"/>
    </source>
</evidence>
<feature type="transmembrane region" description="Helical" evidence="6">
    <location>
        <begin position="61"/>
        <end position="82"/>
    </location>
</feature>
<proteinExistence type="predicted"/>
<evidence type="ECO:0000256" key="4">
    <source>
        <dbReference type="ARBA" id="ARBA00022989"/>
    </source>
</evidence>
<keyword evidence="3 6" id="KW-0812">Transmembrane</keyword>
<evidence type="ECO:0000256" key="1">
    <source>
        <dbReference type="ARBA" id="ARBA00004651"/>
    </source>
</evidence>
<comment type="subcellular location">
    <subcellularLocation>
        <location evidence="1">Cell membrane</location>
        <topology evidence="1">Multi-pass membrane protein</topology>
    </subcellularLocation>
</comment>
<keyword evidence="2" id="KW-1003">Cell membrane</keyword>
<feature type="transmembrane region" description="Helical" evidence="6">
    <location>
        <begin position="192"/>
        <end position="210"/>
    </location>
</feature>
<name>A0ABT8YM65_9HYPH</name>
<sequence>MSVILTYFNGTLIMPKLGIWNTEPAKHSLFEDAQGLFTGTVLASLGVMLLTKAGLLTGGVAGMAFLLHYAFGISFGLGFFLINLPFYWLAYRRLGIAFTIKTFSAIALLSVLSEYQPKLLEIGYVHPIWAGILGGLLIGMGMLALFRHRASLGGVGILALYLQERFKWRAGLVQMAIDLVILALAFWVTTPYIIFCSVIGAIALNFFIAVNHRTDRYIAM</sequence>
<reference evidence="7" key="2">
    <citation type="submission" date="2023-07" db="EMBL/GenBank/DDBJ databases">
        <authorList>
            <person name="Shen H."/>
        </authorList>
    </citation>
    <scope>NUCLEOTIDE SEQUENCE</scope>
    <source>
        <strain evidence="7">TNR-22</strain>
    </source>
</reference>
<feature type="transmembrane region" description="Helical" evidence="6">
    <location>
        <begin position="166"/>
        <end position="186"/>
    </location>
</feature>
<dbReference type="Pfam" id="PF02588">
    <property type="entry name" value="YitT_membrane"/>
    <property type="match status" value="1"/>
</dbReference>
<dbReference type="PANTHER" id="PTHR33545">
    <property type="entry name" value="UPF0750 MEMBRANE PROTEIN YITT-RELATED"/>
    <property type="match status" value="1"/>
</dbReference>
<dbReference type="EMBL" id="JAUOZU010000007">
    <property type="protein sequence ID" value="MDO6964596.1"/>
    <property type="molecule type" value="Genomic_DNA"/>
</dbReference>
<evidence type="ECO:0000256" key="5">
    <source>
        <dbReference type="ARBA" id="ARBA00023136"/>
    </source>
</evidence>
<organism evidence="7 8">
    <name type="scientific">Rhizobium alvei</name>
    <dbReference type="NCBI Taxonomy" id="1132659"/>
    <lineage>
        <taxon>Bacteria</taxon>
        <taxon>Pseudomonadati</taxon>
        <taxon>Pseudomonadota</taxon>
        <taxon>Alphaproteobacteria</taxon>
        <taxon>Hyphomicrobiales</taxon>
        <taxon>Rhizobiaceae</taxon>
        <taxon>Rhizobium/Agrobacterium group</taxon>
        <taxon>Rhizobium</taxon>
    </lineage>
</organism>
<comment type="caution">
    <text evidence="7">The sequence shown here is derived from an EMBL/GenBank/DDBJ whole genome shotgun (WGS) entry which is preliminary data.</text>
</comment>
<dbReference type="PANTHER" id="PTHR33545:SF5">
    <property type="entry name" value="UPF0750 MEMBRANE PROTEIN YITT"/>
    <property type="match status" value="1"/>
</dbReference>
<accession>A0ABT8YM65</accession>
<keyword evidence="5 6" id="KW-0472">Membrane</keyword>
<evidence type="ECO:0000256" key="3">
    <source>
        <dbReference type="ARBA" id="ARBA00022692"/>
    </source>
</evidence>
<feature type="transmembrane region" description="Helical" evidence="6">
    <location>
        <begin position="94"/>
        <end position="112"/>
    </location>
</feature>